<comment type="caution">
    <text evidence="2">The sequence shown here is derived from an EMBL/GenBank/DDBJ whole genome shotgun (WGS) entry which is preliminary data.</text>
</comment>
<name>X1UBF5_9ZZZZ</name>
<reference evidence="2" key="1">
    <citation type="journal article" date="2014" name="Front. Microbiol.">
        <title>High frequency of phylogenetically diverse reductive dehalogenase-homologous genes in deep subseafloor sedimentary metagenomes.</title>
        <authorList>
            <person name="Kawai M."/>
            <person name="Futagami T."/>
            <person name="Toyoda A."/>
            <person name="Takaki Y."/>
            <person name="Nishi S."/>
            <person name="Hori S."/>
            <person name="Arai W."/>
            <person name="Tsubouchi T."/>
            <person name="Morono Y."/>
            <person name="Uchiyama I."/>
            <person name="Ito T."/>
            <person name="Fujiyama A."/>
            <person name="Inagaki F."/>
            <person name="Takami H."/>
        </authorList>
    </citation>
    <scope>NUCLEOTIDE SEQUENCE</scope>
    <source>
        <strain evidence="2">Expedition CK06-06</strain>
    </source>
</reference>
<feature type="compositionally biased region" description="Basic and acidic residues" evidence="1">
    <location>
        <begin position="117"/>
        <end position="129"/>
    </location>
</feature>
<sequence>MLHKRNRPKRQRLNPKGVALLKDSIGGIMIEMIAGHGTDFVPISIHDVWLQLRRYYDMFPTYAVVGNYMRKLVEEGRFEKEDHHVDKTARHWSEQFNSYRLTQQPPNEPAPPQPFYSERDRDGQDRGSDSDTPLE</sequence>
<feature type="region of interest" description="Disordered" evidence="1">
    <location>
        <begin position="94"/>
        <end position="135"/>
    </location>
</feature>
<gene>
    <name evidence="2" type="ORF">S12H4_31850</name>
</gene>
<protein>
    <submittedName>
        <fullName evidence="2">Uncharacterized protein</fullName>
    </submittedName>
</protein>
<evidence type="ECO:0000313" key="2">
    <source>
        <dbReference type="EMBL" id="GAJ00917.1"/>
    </source>
</evidence>
<accession>X1UBF5</accession>
<organism evidence="2">
    <name type="scientific">marine sediment metagenome</name>
    <dbReference type="NCBI Taxonomy" id="412755"/>
    <lineage>
        <taxon>unclassified sequences</taxon>
        <taxon>metagenomes</taxon>
        <taxon>ecological metagenomes</taxon>
    </lineage>
</organism>
<evidence type="ECO:0000256" key="1">
    <source>
        <dbReference type="SAM" id="MobiDB-lite"/>
    </source>
</evidence>
<proteinExistence type="predicted"/>
<dbReference type="AlphaFoldDB" id="X1UBF5"/>
<dbReference type="EMBL" id="BARW01018627">
    <property type="protein sequence ID" value="GAJ00917.1"/>
    <property type="molecule type" value="Genomic_DNA"/>
</dbReference>